<reference evidence="4" key="2">
    <citation type="submission" date="2021-04" db="EMBL/GenBank/DDBJ databases">
        <authorList>
            <person name="Gilroy R."/>
        </authorList>
    </citation>
    <scope>NUCLEOTIDE SEQUENCE</scope>
    <source>
        <strain evidence="4">5790</strain>
    </source>
</reference>
<dbReference type="Pfam" id="PF00440">
    <property type="entry name" value="TetR_N"/>
    <property type="match status" value="1"/>
</dbReference>
<dbReference type="PANTHER" id="PTHR43479">
    <property type="entry name" value="ACREF/ENVCD OPERON REPRESSOR-RELATED"/>
    <property type="match status" value="1"/>
</dbReference>
<dbReference type="InterPro" id="IPR039532">
    <property type="entry name" value="TetR_C_Firmicutes"/>
</dbReference>
<organism evidence="4 5">
    <name type="scientific">Candidatus Monoglobus merdigallinarum</name>
    <dbReference type="NCBI Taxonomy" id="2838698"/>
    <lineage>
        <taxon>Bacteria</taxon>
        <taxon>Bacillati</taxon>
        <taxon>Bacillota</taxon>
        <taxon>Clostridia</taxon>
        <taxon>Monoglobales</taxon>
        <taxon>Monoglobaceae</taxon>
        <taxon>Monoglobus</taxon>
    </lineage>
</organism>
<protein>
    <submittedName>
        <fullName evidence="4">TetR/AcrR family transcriptional regulator</fullName>
    </submittedName>
</protein>
<comment type="caution">
    <text evidence="4">The sequence shown here is derived from an EMBL/GenBank/DDBJ whole genome shotgun (WGS) entry which is preliminary data.</text>
</comment>
<sequence>MNKKEDLRIKRSKRLLSNALFELIKEKPFEKITVSDICERALVQRATFYSHFADKYELLSYTLDKHIPFKISESSADDPESPGLIEEIITHIDRHREVYCSIVKNRSSETVSDKIQQLLEHKLNLIANDKIQNGGELPVAPEFWSAFYAGACINTVNKWLEGKINITAKELISNLSTLLSVSRR</sequence>
<evidence type="ECO:0000256" key="2">
    <source>
        <dbReference type="PROSITE-ProRule" id="PRU00335"/>
    </source>
</evidence>
<evidence type="ECO:0000313" key="4">
    <source>
        <dbReference type="EMBL" id="HIV85712.1"/>
    </source>
</evidence>
<feature type="DNA-binding region" description="H-T-H motif" evidence="2">
    <location>
        <begin position="33"/>
        <end position="52"/>
    </location>
</feature>
<dbReference type="InterPro" id="IPR001647">
    <property type="entry name" value="HTH_TetR"/>
</dbReference>
<dbReference type="EMBL" id="DXIJ01000055">
    <property type="protein sequence ID" value="HIV85712.1"/>
    <property type="molecule type" value="Genomic_DNA"/>
</dbReference>
<gene>
    <name evidence="4" type="ORF">H9900_02745</name>
</gene>
<reference evidence="4" key="1">
    <citation type="journal article" date="2021" name="PeerJ">
        <title>Extensive microbial diversity within the chicken gut microbiome revealed by metagenomics and culture.</title>
        <authorList>
            <person name="Gilroy R."/>
            <person name="Ravi A."/>
            <person name="Getino M."/>
            <person name="Pursley I."/>
            <person name="Horton D.L."/>
            <person name="Alikhan N.F."/>
            <person name="Baker D."/>
            <person name="Gharbi K."/>
            <person name="Hall N."/>
            <person name="Watson M."/>
            <person name="Adriaenssens E.M."/>
            <person name="Foster-Nyarko E."/>
            <person name="Jarju S."/>
            <person name="Secka A."/>
            <person name="Antonio M."/>
            <person name="Oren A."/>
            <person name="Chaudhuri R.R."/>
            <person name="La Ragione R."/>
            <person name="Hildebrand F."/>
            <person name="Pallen M.J."/>
        </authorList>
    </citation>
    <scope>NUCLEOTIDE SEQUENCE</scope>
    <source>
        <strain evidence="4">5790</strain>
    </source>
</reference>
<evidence type="ECO:0000259" key="3">
    <source>
        <dbReference type="PROSITE" id="PS50977"/>
    </source>
</evidence>
<dbReference type="InterPro" id="IPR050624">
    <property type="entry name" value="HTH-type_Tx_Regulator"/>
</dbReference>
<evidence type="ECO:0000256" key="1">
    <source>
        <dbReference type="ARBA" id="ARBA00023125"/>
    </source>
</evidence>
<proteinExistence type="predicted"/>
<dbReference type="Gene3D" id="1.10.357.10">
    <property type="entry name" value="Tetracycline Repressor, domain 2"/>
    <property type="match status" value="1"/>
</dbReference>
<dbReference type="InterPro" id="IPR009057">
    <property type="entry name" value="Homeodomain-like_sf"/>
</dbReference>
<name>A0A9D1TLA2_9FIRM</name>
<dbReference type="GO" id="GO:0003677">
    <property type="term" value="F:DNA binding"/>
    <property type="evidence" value="ECO:0007669"/>
    <property type="project" value="UniProtKB-UniRule"/>
</dbReference>
<accession>A0A9D1TLA2</accession>
<keyword evidence="1 2" id="KW-0238">DNA-binding</keyword>
<evidence type="ECO:0000313" key="5">
    <source>
        <dbReference type="Proteomes" id="UP000824162"/>
    </source>
</evidence>
<dbReference type="AlphaFoldDB" id="A0A9D1TLA2"/>
<dbReference type="SUPFAM" id="SSF46689">
    <property type="entry name" value="Homeodomain-like"/>
    <property type="match status" value="1"/>
</dbReference>
<dbReference type="PROSITE" id="PS50977">
    <property type="entry name" value="HTH_TETR_2"/>
    <property type="match status" value="1"/>
</dbReference>
<dbReference type="PANTHER" id="PTHR43479:SF7">
    <property type="entry name" value="TETR-FAMILY TRANSCRIPTIONAL REGULATOR"/>
    <property type="match status" value="1"/>
</dbReference>
<dbReference type="Pfam" id="PF14278">
    <property type="entry name" value="TetR_C_8"/>
    <property type="match status" value="1"/>
</dbReference>
<dbReference type="Proteomes" id="UP000824162">
    <property type="component" value="Unassembled WGS sequence"/>
</dbReference>
<feature type="domain" description="HTH tetR-type" evidence="3">
    <location>
        <begin position="10"/>
        <end position="70"/>
    </location>
</feature>